<accession>A0A7W6RGR9</accession>
<dbReference type="RefSeq" id="WP_184049135.1">
    <property type="nucleotide sequence ID" value="NZ_JACIGK010000074.1"/>
</dbReference>
<comment type="caution">
    <text evidence="1">The sequence shown here is derived from an EMBL/GenBank/DDBJ whole genome shotgun (WGS) entry which is preliminary data.</text>
</comment>
<gene>
    <name evidence="1" type="ORF">GGD89_003934</name>
</gene>
<sequence length="188" mass="21325">MIDRIDRRFLREKTLTNEVDKTPEARRRAKLRGSILQDLKDVGQSGDLPLILATERRFLENDLQQYANSRAMRDSLTAALAEMTAADRLLGKVADPGAYRQVDEEHSLPKNRTGDLPRDEARQFFSAHAARLLNQDKSRLDDDEKRVIDQRKRNIRAGHDLYKALQRSALGLAPAPSRTRSRGQAPGL</sequence>
<name>A0A7W6RGR9_9PROT</name>
<organism evidence="1 2">
    <name type="scientific">Roseospira visakhapatnamensis</name>
    <dbReference type="NCBI Taxonomy" id="390880"/>
    <lineage>
        <taxon>Bacteria</taxon>
        <taxon>Pseudomonadati</taxon>
        <taxon>Pseudomonadota</taxon>
        <taxon>Alphaproteobacteria</taxon>
        <taxon>Rhodospirillales</taxon>
        <taxon>Rhodospirillaceae</taxon>
        <taxon>Roseospira</taxon>
    </lineage>
</organism>
<protein>
    <submittedName>
        <fullName evidence="1">Uncharacterized protein</fullName>
    </submittedName>
</protein>
<proteinExistence type="predicted"/>
<dbReference type="AlphaFoldDB" id="A0A7W6RGR9"/>
<evidence type="ECO:0000313" key="1">
    <source>
        <dbReference type="EMBL" id="MBB4268270.1"/>
    </source>
</evidence>
<evidence type="ECO:0000313" key="2">
    <source>
        <dbReference type="Proteomes" id="UP000554286"/>
    </source>
</evidence>
<dbReference type="Proteomes" id="UP000554286">
    <property type="component" value="Unassembled WGS sequence"/>
</dbReference>
<keyword evidence="2" id="KW-1185">Reference proteome</keyword>
<dbReference type="EMBL" id="JACIGK010000074">
    <property type="protein sequence ID" value="MBB4268270.1"/>
    <property type="molecule type" value="Genomic_DNA"/>
</dbReference>
<reference evidence="1 2" key="1">
    <citation type="submission" date="2020-08" db="EMBL/GenBank/DDBJ databases">
        <title>Genome sequencing of Purple Non-Sulfur Bacteria from various extreme environments.</title>
        <authorList>
            <person name="Mayer M."/>
        </authorList>
    </citation>
    <scope>NUCLEOTIDE SEQUENCE [LARGE SCALE GENOMIC DNA]</scope>
    <source>
        <strain evidence="1 2">JA131</strain>
    </source>
</reference>